<dbReference type="AlphaFoldDB" id="A0A7V4WVI4"/>
<name>A0A7V4WVI4_CALAY</name>
<dbReference type="EMBL" id="DRQG01000109">
    <property type="protein sequence ID" value="HGY56389.1"/>
    <property type="molecule type" value="Genomic_DNA"/>
</dbReference>
<reference evidence="1" key="1">
    <citation type="journal article" date="2020" name="mSystems">
        <title>Genome- and Community-Level Interaction Insights into Carbon Utilization and Element Cycling Functions of Hydrothermarchaeota in Hydrothermal Sediment.</title>
        <authorList>
            <person name="Zhou Z."/>
            <person name="Liu Y."/>
            <person name="Xu W."/>
            <person name="Pan J."/>
            <person name="Luo Z.H."/>
            <person name="Li M."/>
        </authorList>
    </citation>
    <scope>NUCLEOTIDE SEQUENCE [LARGE SCALE GENOMIC DNA]</scope>
    <source>
        <strain evidence="1">HyVt-577</strain>
    </source>
</reference>
<proteinExistence type="predicted"/>
<dbReference type="PANTHER" id="PTHR33221">
    <property type="entry name" value="WINGED HELIX-TURN-HELIX TRANSCRIPTIONAL REGULATOR, RRF2 FAMILY"/>
    <property type="match status" value="1"/>
</dbReference>
<dbReference type="Gene3D" id="1.10.10.10">
    <property type="entry name" value="Winged helix-like DNA-binding domain superfamily/Winged helix DNA-binding domain"/>
    <property type="match status" value="1"/>
</dbReference>
<dbReference type="PROSITE" id="PS51197">
    <property type="entry name" value="HTH_RRF2_2"/>
    <property type="match status" value="1"/>
</dbReference>
<dbReference type="Pfam" id="PF02082">
    <property type="entry name" value="Rrf2"/>
    <property type="match status" value="1"/>
</dbReference>
<comment type="caution">
    <text evidence="1">The sequence shown here is derived from an EMBL/GenBank/DDBJ whole genome shotgun (WGS) entry which is preliminary data.</text>
</comment>
<accession>A0A7V4WVI4</accession>
<dbReference type="NCBIfam" id="TIGR00738">
    <property type="entry name" value="rrf2_super"/>
    <property type="match status" value="1"/>
</dbReference>
<dbReference type="GO" id="GO:0003700">
    <property type="term" value="F:DNA-binding transcription factor activity"/>
    <property type="evidence" value="ECO:0007669"/>
    <property type="project" value="TreeGrafter"/>
</dbReference>
<dbReference type="InterPro" id="IPR036388">
    <property type="entry name" value="WH-like_DNA-bd_sf"/>
</dbReference>
<dbReference type="InterPro" id="IPR036390">
    <property type="entry name" value="WH_DNA-bd_sf"/>
</dbReference>
<protein>
    <submittedName>
        <fullName evidence="1">Rrf2 family transcriptional regulator</fullName>
    </submittedName>
</protein>
<evidence type="ECO:0000313" key="1">
    <source>
        <dbReference type="EMBL" id="HGY56389.1"/>
    </source>
</evidence>
<dbReference type="Proteomes" id="UP000885779">
    <property type="component" value="Unassembled WGS sequence"/>
</dbReference>
<dbReference type="SUPFAM" id="SSF46785">
    <property type="entry name" value="Winged helix' DNA-binding domain"/>
    <property type="match status" value="1"/>
</dbReference>
<gene>
    <name evidence="1" type="ORF">ENK44_11835</name>
</gene>
<dbReference type="GO" id="GO:0005829">
    <property type="term" value="C:cytosol"/>
    <property type="evidence" value="ECO:0007669"/>
    <property type="project" value="TreeGrafter"/>
</dbReference>
<organism evidence="1">
    <name type="scientific">Caldithrix abyssi</name>
    <dbReference type="NCBI Taxonomy" id="187145"/>
    <lineage>
        <taxon>Bacteria</taxon>
        <taxon>Pseudomonadati</taxon>
        <taxon>Calditrichota</taxon>
        <taxon>Calditrichia</taxon>
        <taxon>Calditrichales</taxon>
        <taxon>Calditrichaceae</taxon>
        <taxon>Caldithrix</taxon>
    </lineage>
</organism>
<dbReference type="InterPro" id="IPR000944">
    <property type="entry name" value="Tscrpt_reg_Rrf2"/>
</dbReference>
<sequence>MLKFSKKVEYGMMALLEIANHPSTDLVSAKYLAKQFHIPQEIMGKVLQVLKRHDLLQSVQGVNGGYLLSRPLDRIRLLEVIEALDGPVNLVSCSSGRFCDCEQLINCNIKTPMEIIQYELSQFFYNITLHDIRKRYKDIVKLMETNAEDSTVKN</sequence>
<dbReference type="PANTHER" id="PTHR33221:SF15">
    <property type="entry name" value="HTH-TYPE TRANSCRIPTIONAL REGULATOR YWGB-RELATED"/>
    <property type="match status" value="1"/>
</dbReference>